<dbReference type="AlphaFoldDB" id="A0A974GWJ2"/>
<proteinExistence type="predicted"/>
<protein>
    <submittedName>
        <fullName evidence="1">DNA topology modulation protein</fullName>
    </submittedName>
</protein>
<evidence type="ECO:0000313" key="1">
    <source>
        <dbReference type="EMBL" id="NYB74110.1"/>
    </source>
</evidence>
<dbReference type="Gene3D" id="3.40.50.300">
    <property type="entry name" value="P-loop containing nucleotide triphosphate hydrolases"/>
    <property type="match status" value="1"/>
</dbReference>
<dbReference type="InterPro" id="IPR052922">
    <property type="entry name" value="Cytidylate_Kinase-2"/>
</dbReference>
<dbReference type="PANTHER" id="PTHR37816:SF3">
    <property type="entry name" value="MODULATES DNA TOPOLOGY"/>
    <property type="match status" value="1"/>
</dbReference>
<dbReference type="Proteomes" id="UP000611629">
    <property type="component" value="Unassembled WGS sequence"/>
</dbReference>
<organism evidence="1 2">
    <name type="scientific">Sedimentibacter hydroxybenzoicus DSM 7310</name>
    <dbReference type="NCBI Taxonomy" id="1123245"/>
    <lineage>
        <taxon>Bacteria</taxon>
        <taxon>Bacillati</taxon>
        <taxon>Bacillota</taxon>
        <taxon>Tissierellia</taxon>
        <taxon>Sedimentibacter</taxon>
    </lineage>
</organism>
<dbReference type="EMBL" id="JACBNQ010000007">
    <property type="protein sequence ID" value="NYB74110.1"/>
    <property type="molecule type" value="Genomic_DNA"/>
</dbReference>
<reference evidence="1" key="1">
    <citation type="submission" date="2020-07" db="EMBL/GenBank/DDBJ databases">
        <title>Genomic analysis of a strain of Sedimentibacter Hydroxybenzoicus DSM7310.</title>
        <authorList>
            <person name="Ma S."/>
        </authorList>
    </citation>
    <scope>NUCLEOTIDE SEQUENCE</scope>
    <source>
        <strain evidence="1">DSM 7310</strain>
    </source>
</reference>
<evidence type="ECO:0000313" key="2">
    <source>
        <dbReference type="Proteomes" id="UP000611629"/>
    </source>
</evidence>
<dbReference type="SUPFAM" id="SSF52540">
    <property type="entry name" value="P-loop containing nucleoside triphosphate hydrolases"/>
    <property type="match status" value="1"/>
</dbReference>
<accession>A0A974GWJ2</accession>
<dbReference type="PANTHER" id="PTHR37816">
    <property type="entry name" value="YALI0E33011P"/>
    <property type="match status" value="1"/>
</dbReference>
<comment type="caution">
    <text evidence="1">The sequence shown here is derived from an EMBL/GenBank/DDBJ whole genome shotgun (WGS) entry which is preliminary data.</text>
</comment>
<dbReference type="InterPro" id="IPR027417">
    <property type="entry name" value="P-loop_NTPase"/>
</dbReference>
<gene>
    <name evidence="1" type="ORF">HZF24_08135</name>
</gene>
<sequence>MKIAIIGYSGSGKSTLAGRLGELYNCPVLYLDKIQFESNWKERDEESAKSMVKRFLNENNDWIIDGNYTKFYRDRRMKEAEIIIFMNYSRRVCLFQAYMRYLKYKGKTRESMAPDCNEKLDFEFVKWILLDGRSKEKKNQYIETIKKYSYKIVILKTRKETEAFLKKL</sequence>
<name>A0A974GWJ2_SEDHY</name>
<dbReference type="RefSeq" id="WP_179237801.1">
    <property type="nucleotide sequence ID" value="NZ_JACBNQ010000007.1"/>
</dbReference>
<keyword evidence="2" id="KW-1185">Reference proteome</keyword>
<dbReference type="NCBIfam" id="NF005576">
    <property type="entry name" value="PRK07261.1"/>
    <property type="match status" value="1"/>
</dbReference>